<evidence type="ECO:0000256" key="7">
    <source>
        <dbReference type="ARBA" id="ARBA00023316"/>
    </source>
</evidence>
<proteinExistence type="inferred from homology"/>
<dbReference type="GO" id="GO:0009254">
    <property type="term" value="P:peptidoglycan turnover"/>
    <property type="evidence" value="ECO:0007669"/>
    <property type="project" value="TreeGrafter"/>
</dbReference>
<keyword evidence="10" id="KW-1185">Reference proteome</keyword>
<dbReference type="InterPro" id="IPR036505">
    <property type="entry name" value="Amidase/PGRP_sf"/>
</dbReference>
<dbReference type="InterPro" id="IPR002502">
    <property type="entry name" value="Amidase_domain"/>
</dbReference>
<feature type="domain" description="N-acetylmuramoyl-L-alanine amidase" evidence="8">
    <location>
        <begin position="11"/>
        <end position="152"/>
    </location>
</feature>
<comment type="similarity">
    <text evidence="2">Belongs to the N-acetylmuramoyl-L-alanine amidase 2 family.</text>
</comment>
<dbReference type="EC" id="3.5.1.28" evidence="3"/>
<reference evidence="9 10" key="1">
    <citation type="submission" date="2017-06" db="EMBL/GenBank/DDBJ databases">
        <authorList>
            <person name="Kim H.J."/>
            <person name="Triplett B.A."/>
        </authorList>
    </citation>
    <scope>NUCLEOTIDE SEQUENCE [LARGE SCALE GENOMIC DNA]</scope>
    <source>
        <strain evidence="9 10">SCA</strain>
    </source>
</reference>
<name>A0A239AIN0_9FIRM</name>
<dbReference type="InterPro" id="IPR051206">
    <property type="entry name" value="NAMLAA_amidase_2"/>
</dbReference>
<accession>A0A239AIN0</accession>
<dbReference type="Gene3D" id="3.40.80.10">
    <property type="entry name" value="Peptidoglycan recognition protein-like"/>
    <property type="match status" value="1"/>
</dbReference>
<evidence type="ECO:0000313" key="9">
    <source>
        <dbReference type="EMBL" id="SNR95202.1"/>
    </source>
</evidence>
<protein>
    <recommendedName>
        <fullName evidence="3">N-acetylmuramoyl-L-alanine amidase</fullName>
        <ecNumber evidence="3">3.5.1.28</ecNumber>
    </recommendedName>
</protein>
<keyword evidence="4" id="KW-0378">Hydrolase</keyword>
<comment type="catalytic activity">
    <reaction evidence="1">
        <text>Hydrolyzes the link between N-acetylmuramoyl residues and L-amino acid residues in certain cell-wall glycopeptides.</text>
        <dbReference type="EC" id="3.5.1.28"/>
    </reaction>
</comment>
<dbReference type="SMART" id="SM00644">
    <property type="entry name" value="Ami_2"/>
    <property type="match status" value="1"/>
</dbReference>
<evidence type="ECO:0000313" key="10">
    <source>
        <dbReference type="Proteomes" id="UP000198304"/>
    </source>
</evidence>
<dbReference type="Proteomes" id="UP000198304">
    <property type="component" value="Unassembled WGS sequence"/>
</dbReference>
<dbReference type="CDD" id="cd06583">
    <property type="entry name" value="PGRP"/>
    <property type="match status" value="1"/>
</dbReference>
<dbReference type="GO" id="GO:0071555">
    <property type="term" value="P:cell wall organization"/>
    <property type="evidence" value="ECO:0007669"/>
    <property type="project" value="UniProtKB-KW"/>
</dbReference>
<dbReference type="OrthoDB" id="9794294at2"/>
<evidence type="ECO:0000259" key="8">
    <source>
        <dbReference type="SMART" id="SM00644"/>
    </source>
</evidence>
<gene>
    <name evidence="9" type="ORF">SAMN05446037_100253</name>
</gene>
<evidence type="ECO:0000256" key="4">
    <source>
        <dbReference type="ARBA" id="ARBA00022801"/>
    </source>
</evidence>
<evidence type="ECO:0000256" key="1">
    <source>
        <dbReference type="ARBA" id="ARBA00001561"/>
    </source>
</evidence>
<dbReference type="GO" id="GO:0030420">
    <property type="term" value="P:establishment of competence for transformation"/>
    <property type="evidence" value="ECO:0007669"/>
    <property type="project" value="UniProtKB-KW"/>
</dbReference>
<dbReference type="SUPFAM" id="SSF55846">
    <property type="entry name" value="N-acetylmuramoyl-L-alanine amidase-like"/>
    <property type="match status" value="1"/>
</dbReference>
<keyword evidence="5" id="KW-0749">Sporulation</keyword>
<dbReference type="GO" id="GO:0009253">
    <property type="term" value="P:peptidoglycan catabolic process"/>
    <property type="evidence" value="ECO:0007669"/>
    <property type="project" value="InterPro"/>
</dbReference>
<dbReference type="RefSeq" id="WP_089281259.1">
    <property type="nucleotide sequence ID" value="NZ_FZOJ01000002.1"/>
</dbReference>
<evidence type="ECO:0000256" key="5">
    <source>
        <dbReference type="ARBA" id="ARBA00022969"/>
    </source>
</evidence>
<organism evidence="9 10">
    <name type="scientific">Anaerovirgula multivorans</name>
    <dbReference type="NCBI Taxonomy" id="312168"/>
    <lineage>
        <taxon>Bacteria</taxon>
        <taxon>Bacillati</taxon>
        <taxon>Bacillota</taxon>
        <taxon>Clostridia</taxon>
        <taxon>Peptostreptococcales</taxon>
        <taxon>Natronincolaceae</taxon>
        <taxon>Anaerovirgula</taxon>
    </lineage>
</organism>
<evidence type="ECO:0000256" key="6">
    <source>
        <dbReference type="ARBA" id="ARBA00023287"/>
    </source>
</evidence>
<evidence type="ECO:0000256" key="2">
    <source>
        <dbReference type="ARBA" id="ARBA00007553"/>
    </source>
</evidence>
<sequence>MNYIKDYIPKSKDKRPGTKIEPQWITIHNTANSTSTARNERNYLTNPLNTNYASWHIVVDEKEAIEAIPLDEVAYHAGNSTGNSTSIGIEVCESGNQTIVWQNAVSLVAKMLQERGWEIERVRTHYSWSGKNCPRLILPRWNEFISDIQKELLKLNGVKEPEKVLDEASEWAKTAQSWVKENGVSDGTNPKGNVTREQMWQMIYDYDRKVKK</sequence>
<keyword evidence="7" id="KW-0961">Cell wall biogenesis/degradation</keyword>
<dbReference type="EMBL" id="FZOJ01000002">
    <property type="protein sequence ID" value="SNR95202.1"/>
    <property type="molecule type" value="Genomic_DNA"/>
</dbReference>
<dbReference type="PANTHER" id="PTHR30417">
    <property type="entry name" value="N-ACETYLMURAMOYL-L-ALANINE AMIDASE AMID"/>
    <property type="match status" value="1"/>
</dbReference>
<keyword evidence="6" id="KW-0178">Competence</keyword>
<dbReference type="PANTHER" id="PTHR30417:SF11">
    <property type="entry name" value="N-ACETYLMURAMOYL-L-ALANINE AMIDASE XLYA"/>
    <property type="match status" value="1"/>
</dbReference>
<dbReference type="AlphaFoldDB" id="A0A239AIN0"/>
<evidence type="ECO:0000256" key="3">
    <source>
        <dbReference type="ARBA" id="ARBA00011901"/>
    </source>
</evidence>
<dbReference type="GO" id="GO:0008745">
    <property type="term" value="F:N-acetylmuramoyl-L-alanine amidase activity"/>
    <property type="evidence" value="ECO:0007669"/>
    <property type="project" value="UniProtKB-EC"/>
</dbReference>
<dbReference type="Pfam" id="PF01510">
    <property type="entry name" value="Amidase_2"/>
    <property type="match status" value="1"/>
</dbReference>
<dbReference type="GO" id="GO:0030435">
    <property type="term" value="P:sporulation resulting in formation of a cellular spore"/>
    <property type="evidence" value="ECO:0007669"/>
    <property type="project" value="UniProtKB-KW"/>
</dbReference>